<keyword evidence="1" id="KW-1133">Transmembrane helix</keyword>
<dbReference type="PANTHER" id="PTHR37813">
    <property type="entry name" value="FELS-2 PROPHAGE PROTEIN"/>
    <property type="match status" value="1"/>
</dbReference>
<evidence type="ECO:0008006" key="4">
    <source>
        <dbReference type="Google" id="ProtNLM"/>
    </source>
</evidence>
<feature type="transmembrane region" description="Helical" evidence="1">
    <location>
        <begin position="313"/>
        <end position="341"/>
    </location>
</feature>
<name>A0A845M4S7_9RHOB</name>
<dbReference type="Proteomes" id="UP000467322">
    <property type="component" value="Unassembled WGS sequence"/>
</dbReference>
<evidence type="ECO:0000313" key="3">
    <source>
        <dbReference type="Proteomes" id="UP000467322"/>
    </source>
</evidence>
<sequence>MAAVIGALRAVMSLDSAAFERGLSKAQKRVADFQKKIDRMGQRMQRAGALMTAGITAPIAGLSALAVKSTDSLIELENLARVAGVTTQKFKVLELTAGQFGIEQDKLADILKDVNDKFGDYFQTGAGPLADFFENIAPKIGITADAFKGLSSDEALGLYIRSLEKAGVSQQEMTFYMEALASDATLLLPMFQKNGAAIEEMAKKAEELGLVLDGDTIRAARKSREEFALVAEILKTKLQASLAQLLPAFTQLASAALPALTKLSEGIANLAEWFTGLNPKTQRFVAIGTALAAALGPVVLGLGLVVSAMAPLLAILGAILSPIGLVVAAVAALAGGAYLIYQNWETVGPWFAEKWEQIKTITAEKWEQIKVVIAEKMGQWRETLAMKWQEIKASFAQWTQDMLQLGHDLVQRVIDGLQQKWAEAREAVTQLGRNIAEGIRSGVQSGWEAVKNAGSSLVDAVRGGFSAKAEIQSPSRLFMRLADYIVDGVVNGLDQGAGKLRAASTRMSDAIAIDPNKAVNGLDQVSGAVEKTAGKVNSLAQQIGSTLASTFSSWIKDAIKGTFNLRDALADLAGQIGGMLIDKAISGLMGGIFPGFATGTSYAPGGMAVVGERGPELVNLPRGSQVVPNHEVGETLGGMAPKIVNVLDPGVVGDYLATEPGERLIINTIRRNRDLLNA</sequence>
<dbReference type="Gene3D" id="1.20.120.20">
    <property type="entry name" value="Apolipoprotein"/>
    <property type="match status" value="1"/>
</dbReference>
<gene>
    <name evidence="2" type="ORF">GQE99_14460</name>
</gene>
<organism evidence="2 3">
    <name type="scientific">Maritimibacter harenae</name>
    <dbReference type="NCBI Taxonomy" id="2606218"/>
    <lineage>
        <taxon>Bacteria</taxon>
        <taxon>Pseudomonadati</taxon>
        <taxon>Pseudomonadota</taxon>
        <taxon>Alphaproteobacteria</taxon>
        <taxon>Rhodobacterales</taxon>
        <taxon>Roseobacteraceae</taxon>
        <taxon>Maritimibacter</taxon>
    </lineage>
</organism>
<evidence type="ECO:0000256" key="1">
    <source>
        <dbReference type="SAM" id="Phobius"/>
    </source>
</evidence>
<keyword evidence="1" id="KW-0812">Transmembrane</keyword>
<protein>
    <recommendedName>
        <fullName evidence="4">Phage tail tape measure protein</fullName>
    </recommendedName>
</protein>
<dbReference type="EMBL" id="WTUX01000017">
    <property type="protein sequence ID" value="MZR14222.1"/>
    <property type="molecule type" value="Genomic_DNA"/>
</dbReference>
<reference evidence="2 3" key="1">
    <citation type="submission" date="2019-12" db="EMBL/GenBank/DDBJ databases">
        <title>Maritimibacter sp. nov. sp. isolated from sea sand.</title>
        <authorList>
            <person name="Kim J."/>
            <person name="Jeong S.E."/>
            <person name="Jung H.S."/>
            <person name="Jeon C.O."/>
        </authorList>
    </citation>
    <scope>NUCLEOTIDE SEQUENCE [LARGE SCALE GENOMIC DNA]</scope>
    <source>
        <strain evidence="2 3">DP07</strain>
    </source>
</reference>
<dbReference type="PANTHER" id="PTHR37813:SF1">
    <property type="entry name" value="FELS-2 PROPHAGE PROTEIN"/>
    <property type="match status" value="1"/>
</dbReference>
<evidence type="ECO:0000313" key="2">
    <source>
        <dbReference type="EMBL" id="MZR14222.1"/>
    </source>
</evidence>
<dbReference type="RefSeq" id="WP_161352335.1">
    <property type="nucleotide sequence ID" value="NZ_WTUX01000017.1"/>
</dbReference>
<proteinExistence type="predicted"/>
<accession>A0A845M4S7</accession>
<keyword evidence="3" id="KW-1185">Reference proteome</keyword>
<feature type="transmembrane region" description="Helical" evidence="1">
    <location>
        <begin position="284"/>
        <end position="306"/>
    </location>
</feature>
<comment type="caution">
    <text evidence="2">The sequence shown here is derived from an EMBL/GenBank/DDBJ whole genome shotgun (WGS) entry which is preliminary data.</text>
</comment>
<keyword evidence="1" id="KW-0472">Membrane</keyword>
<dbReference type="AlphaFoldDB" id="A0A845M4S7"/>